<evidence type="ECO:0000256" key="2">
    <source>
        <dbReference type="ARBA" id="ARBA00023315"/>
    </source>
</evidence>
<evidence type="ECO:0000313" key="5">
    <source>
        <dbReference type="Proteomes" id="UP001059380"/>
    </source>
</evidence>
<proteinExistence type="predicted"/>
<evidence type="ECO:0000313" key="4">
    <source>
        <dbReference type="EMBL" id="UWZ83571.1"/>
    </source>
</evidence>
<dbReference type="EMBL" id="CP093313">
    <property type="protein sequence ID" value="UWZ83571.1"/>
    <property type="molecule type" value="Genomic_DNA"/>
</dbReference>
<dbReference type="PANTHER" id="PTHR43877">
    <property type="entry name" value="AMINOALKYLPHOSPHONATE N-ACETYLTRANSFERASE-RELATED-RELATED"/>
    <property type="match status" value="1"/>
</dbReference>
<dbReference type="Pfam" id="PF00583">
    <property type="entry name" value="Acetyltransf_1"/>
    <property type="match status" value="1"/>
</dbReference>
<protein>
    <submittedName>
        <fullName evidence="4">GNAT family N-acetyltransferase</fullName>
    </submittedName>
</protein>
<gene>
    <name evidence="4" type="ORF">MOP44_23760</name>
</gene>
<accession>A0A9J7BLP1</accession>
<dbReference type="Proteomes" id="UP001059380">
    <property type="component" value="Chromosome"/>
</dbReference>
<evidence type="ECO:0000256" key="1">
    <source>
        <dbReference type="ARBA" id="ARBA00022679"/>
    </source>
</evidence>
<dbReference type="RefSeq" id="WP_260792906.1">
    <property type="nucleotide sequence ID" value="NZ_CP093313.1"/>
</dbReference>
<organism evidence="4 5">
    <name type="scientific">Occallatibacter riparius</name>
    <dbReference type="NCBI Taxonomy" id="1002689"/>
    <lineage>
        <taxon>Bacteria</taxon>
        <taxon>Pseudomonadati</taxon>
        <taxon>Acidobacteriota</taxon>
        <taxon>Terriglobia</taxon>
        <taxon>Terriglobales</taxon>
        <taxon>Acidobacteriaceae</taxon>
        <taxon>Occallatibacter</taxon>
    </lineage>
</organism>
<keyword evidence="1" id="KW-0808">Transferase</keyword>
<dbReference type="InterPro" id="IPR000182">
    <property type="entry name" value="GNAT_dom"/>
</dbReference>
<sequence>MLYRLYQPSDFEPLYAIEEICFQPPLRFPRSYMRSIIRNSDSATWIAEESEHASKHMAGFAHVEWAGPDHDRYAYIQTLEVSPEHRRRGVARELLTHLEQSALAAGAAAIWLHVDTENAPAIRLYQAHGYSQQSREEHYYARLRAAFIYSKPLVTSH</sequence>
<dbReference type="SUPFAM" id="SSF55729">
    <property type="entry name" value="Acyl-CoA N-acyltransferases (Nat)"/>
    <property type="match status" value="1"/>
</dbReference>
<dbReference type="PROSITE" id="PS51186">
    <property type="entry name" value="GNAT"/>
    <property type="match status" value="1"/>
</dbReference>
<feature type="domain" description="N-acetyltransferase" evidence="3">
    <location>
        <begin position="1"/>
        <end position="154"/>
    </location>
</feature>
<dbReference type="GO" id="GO:0016747">
    <property type="term" value="F:acyltransferase activity, transferring groups other than amino-acyl groups"/>
    <property type="evidence" value="ECO:0007669"/>
    <property type="project" value="InterPro"/>
</dbReference>
<name>A0A9J7BLP1_9BACT</name>
<keyword evidence="2" id="KW-0012">Acyltransferase</keyword>
<dbReference type="InterPro" id="IPR016181">
    <property type="entry name" value="Acyl_CoA_acyltransferase"/>
</dbReference>
<dbReference type="KEGG" id="orp:MOP44_23760"/>
<evidence type="ECO:0000259" key="3">
    <source>
        <dbReference type="PROSITE" id="PS51186"/>
    </source>
</evidence>
<keyword evidence="5" id="KW-1185">Reference proteome</keyword>
<dbReference type="InterPro" id="IPR050832">
    <property type="entry name" value="Bact_Acetyltransf"/>
</dbReference>
<dbReference type="Gene3D" id="3.40.630.30">
    <property type="match status" value="1"/>
</dbReference>
<dbReference type="PANTHER" id="PTHR43877:SF2">
    <property type="entry name" value="AMINOALKYLPHOSPHONATE N-ACETYLTRANSFERASE-RELATED"/>
    <property type="match status" value="1"/>
</dbReference>
<dbReference type="AlphaFoldDB" id="A0A9J7BLP1"/>
<reference evidence="4" key="1">
    <citation type="submission" date="2021-04" db="EMBL/GenBank/DDBJ databases">
        <title>Phylogenetic analysis of Acidobacteriaceae.</title>
        <authorList>
            <person name="Qiu L."/>
            <person name="Zhang Q."/>
        </authorList>
    </citation>
    <scope>NUCLEOTIDE SEQUENCE</scope>
    <source>
        <strain evidence="4">DSM 25168</strain>
    </source>
</reference>
<dbReference type="CDD" id="cd04301">
    <property type="entry name" value="NAT_SF"/>
    <property type="match status" value="1"/>
</dbReference>